<dbReference type="Proteomes" id="UP001139260">
    <property type="component" value="Unassembled WGS sequence"/>
</dbReference>
<proteinExistence type="inferred from homology"/>
<evidence type="ECO:0000313" key="8">
    <source>
        <dbReference type="Proteomes" id="UP001139260"/>
    </source>
</evidence>
<evidence type="ECO:0000259" key="5">
    <source>
        <dbReference type="Pfam" id="PF04542"/>
    </source>
</evidence>
<dbReference type="InterPro" id="IPR013324">
    <property type="entry name" value="RNA_pol_sigma_r3/r4-like"/>
</dbReference>
<keyword evidence="2" id="KW-0805">Transcription regulation</keyword>
<name>A0A9X1XTE0_9FLAO</name>
<comment type="caution">
    <text evidence="7">The sequence shown here is derived from an EMBL/GenBank/DDBJ whole genome shotgun (WGS) entry which is preliminary data.</text>
</comment>
<protein>
    <submittedName>
        <fullName evidence="7">RNA polymerase sigma factor</fullName>
    </submittedName>
</protein>
<dbReference type="PANTHER" id="PTHR43133">
    <property type="entry name" value="RNA POLYMERASE ECF-TYPE SIGMA FACTO"/>
    <property type="match status" value="1"/>
</dbReference>
<dbReference type="InterPro" id="IPR007627">
    <property type="entry name" value="RNA_pol_sigma70_r2"/>
</dbReference>
<organism evidence="7 8">
    <name type="scientific">Flavobacterium pygoscelis</name>
    <dbReference type="NCBI Taxonomy" id="2893176"/>
    <lineage>
        <taxon>Bacteria</taxon>
        <taxon>Pseudomonadati</taxon>
        <taxon>Bacteroidota</taxon>
        <taxon>Flavobacteriia</taxon>
        <taxon>Flavobacteriales</taxon>
        <taxon>Flavobacteriaceae</taxon>
        <taxon>Flavobacterium</taxon>
    </lineage>
</organism>
<dbReference type="InterPro" id="IPR013325">
    <property type="entry name" value="RNA_pol_sigma_r2"/>
</dbReference>
<dbReference type="Pfam" id="PF08281">
    <property type="entry name" value="Sigma70_r4_2"/>
    <property type="match status" value="1"/>
</dbReference>
<dbReference type="SUPFAM" id="SSF88946">
    <property type="entry name" value="Sigma2 domain of RNA polymerase sigma factors"/>
    <property type="match status" value="1"/>
</dbReference>
<dbReference type="PANTHER" id="PTHR43133:SF60">
    <property type="entry name" value="RNA POLYMERASE SIGMA FACTOR SIGV"/>
    <property type="match status" value="1"/>
</dbReference>
<dbReference type="InterPro" id="IPR013249">
    <property type="entry name" value="RNA_pol_sigma70_r4_t2"/>
</dbReference>
<reference evidence="7" key="1">
    <citation type="submission" date="2022-04" db="EMBL/GenBank/DDBJ databases">
        <title>Flavobacterium pygoscelis sp. nov. isolated from Chinstrap chick (Pygoscelis antarcticus).</title>
        <authorList>
            <person name="Irgang R."/>
            <person name="Poblete-Morales M."/>
            <person name="Avendano-Herrera R."/>
        </authorList>
    </citation>
    <scope>NUCLEOTIDE SEQUENCE</scope>
    <source>
        <strain evidence="7">I-SCBP12n</strain>
    </source>
</reference>
<feature type="domain" description="RNA polymerase sigma factor 70 region 4 type 2" evidence="6">
    <location>
        <begin position="125"/>
        <end position="177"/>
    </location>
</feature>
<keyword evidence="3" id="KW-0731">Sigma factor</keyword>
<comment type="similarity">
    <text evidence="1">Belongs to the sigma-70 factor family. ECF subfamily.</text>
</comment>
<dbReference type="EMBL" id="JALNUB010000007">
    <property type="protein sequence ID" value="MCK8142578.1"/>
    <property type="molecule type" value="Genomic_DNA"/>
</dbReference>
<dbReference type="AlphaFoldDB" id="A0A9X1XTE0"/>
<evidence type="ECO:0000256" key="4">
    <source>
        <dbReference type="ARBA" id="ARBA00023163"/>
    </source>
</evidence>
<evidence type="ECO:0000313" key="7">
    <source>
        <dbReference type="EMBL" id="MCK8142578.1"/>
    </source>
</evidence>
<dbReference type="RefSeq" id="WP_248428725.1">
    <property type="nucleotide sequence ID" value="NZ_JALNUB010000007.1"/>
</dbReference>
<feature type="domain" description="RNA polymerase sigma-70 region 2" evidence="5">
    <location>
        <begin position="27"/>
        <end position="92"/>
    </location>
</feature>
<dbReference type="SUPFAM" id="SSF88659">
    <property type="entry name" value="Sigma3 and sigma4 domains of RNA polymerase sigma factors"/>
    <property type="match status" value="1"/>
</dbReference>
<dbReference type="InterPro" id="IPR039425">
    <property type="entry name" value="RNA_pol_sigma-70-like"/>
</dbReference>
<dbReference type="GO" id="GO:0006352">
    <property type="term" value="P:DNA-templated transcription initiation"/>
    <property type="evidence" value="ECO:0007669"/>
    <property type="project" value="InterPro"/>
</dbReference>
<evidence type="ECO:0000256" key="2">
    <source>
        <dbReference type="ARBA" id="ARBA00023015"/>
    </source>
</evidence>
<dbReference type="Gene3D" id="1.10.1740.10">
    <property type="match status" value="1"/>
</dbReference>
<dbReference type="CDD" id="cd06171">
    <property type="entry name" value="Sigma70_r4"/>
    <property type="match status" value="1"/>
</dbReference>
<dbReference type="Gene3D" id="1.10.10.10">
    <property type="entry name" value="Winged helix-like DNA-binding domain superfamily/Winged helix DNA-binding domain"/>
    <property type="match status" value="1"/>
</dbReference>
<dbReference type="NCBIfam" id="TIGR02937">
    <property type="entry name" value="sigma70-ECF"/>
    <property type="match status" value="1"/>
</dbReference>
<gene>
    <name evidence="7" type="ORF">MW871_11815</name>
</gene>
<dbReference type="InterPro" id="IPR036388">
    <property type="entry name" value="WH-like_DNA-bd_sf"/>
</dbReference>
<keyword evidence="8" id="KW-1185">Reference proteome</keyword>
<dbReference type="InterPro" id="IPR014284">
    <property type="entry name" value="RNA_pol_sigma-70_dom"/>
</dbReference>
<dbReference type="GO" id="GO:0003677">
    <property type="term" value="F:DNA binding"/>
    <property type="evidence" value="ECO:0007669"/>
    <property type="project" value="InterPro"/>
</dbReference>
<dbReference type="GO" id="GO:0016987">
    <property type="term" value="F:sigma factor activity"/>
    <property type="evidence" value="ECO:0007669"/>
    <property type="project" value="UniProtKB-KW"/>
</dbReference>
<sequence length="184" mass="21695">MSLEQENIEKLILLCKQKSQKAQCEVYNRYAKAMYNVSYRIVKDAHFAEDVMQEGFLKAFNKISDFKQEVSFGAWLKRIIVNSSIDFYKKNNQFKTEDFDTALYKKEENEIDISDDDSFNNLKVQQILETINSLKYSYRMILTLFYIEGYDSEEISEILNISYANCRTTLSRAKDCLRKKLGEI</sequence>
<evidence type="ECO:0000256" key="1">
    <source>
        <dbReference type="ARBA" id="ARBA00010641"/>
    </source>
</evidence>
<dbReference type="Pfam" id="PF04542">
    <property type="entry name" value="Sigma70_r2"/>
    <property type="match status" value="1"/>
</dbReference>
<keyword evidence="4" id="KW-0804">Transcription</keyword>
<evidence type="ECO:0000256" key="3">
    <source>
        <dbReference type="ARBA" id="ARBA00023082"/>
    </source>
</evidence>
<evidence type="ECO:0000259" key="6">
    <source>
        <dbReference type="Pfam" id="PF08281"/>
    </source>
</evidence>
<accession>A0A9X1XTE0</accession>